<feature type="chain" id="PRO_5045777981" evidence="17">
    <location>
        <begin position="26"/>
        <end position="736"/>
    </location>
</feature>
<comment type="caution">
    <text evidence="20">The sequence shown here is derived from an EMBL/GenBank/DDBJ whole genome shotgun (WGS) entry which is preliminary data.</text>
</comment>
<keyword evidence="7 17" id="KW-0732">Signal</keyword>
<proteinExistence type="inferred from homology"/>
<feature type="domain" description="TonB-dependent receptor plug" evidence="19">
    <location>
        <begin position="85"/>
        <end position="183"/>
    </location>
</feature>
<dbReference type="SUPFAM" id="SSF56935">
    <property type="entry name" value="Porins"/>
    <property type="match status" value="1"/>
</dbReference>
<evidence type="ECO:0000259" key="18">
    <source>
        <dbReference type="Pfam" id="PF00593"/>
    </source>
</evidence>
<dbReference type="CDD" id="cd01347">
    <property type="entry name" value="ligand_gated_channel"/>
    <property type="match status" value="1"/>
</dbReference>
<dbReference type="InterPro" id="IPR039426">
    <property type="entry name" value="TonB-dep_rcpt-like"/>
</dbReference>
<protein>
    <submittedName>
        <fullName evidence="20">Iron complex outermembrane recepter protein</fullName>
    </submittedName>
</protein>
<evidence type="ECO:0000256" key="12">
    <source>
        <dbReference type="ARBA" id="ARBA00023170"/>
    </source>
</evidence>
<feature type="signal peptide" evidence="17">
    <location>
        <begin position="1"/>
        <end position="25"/>
    </location>
</feature>
<comment type="similarity">
    <text evidence="2 14 16">Belongs to the TonB-dependent receptor family.</text>
</comment>
<dbReference type="Gene3D" id="2.40.170.20">
    <property type="entry name" value="TonB-dependent receptor, beta-barrel domain"/>
    <property type="match status" value="1"/>
</dbReference>
<evidence type="ECO:0000256" key="7">
    <source>
        <dbReference type="ARBA" id="ARBA00022729"/>
    </source>
</evidence>
<evidence type="ECO:0000256" key="4">
    <source>
        <dbReference type="ARBA" id="ARBA00022452"/>
    </source>
</evidence>
<dbReference type="InterPro" id="IPR010105">
    <property type="entry name" value="TonB_sidphr_rcpt"/>
</dbReference>
<evidence type="ECO:0000256" key="14">
    <source>
        <dbReference type="PROSITE-ProRule" id="PRU01360"/>
    </source>
</evidence>
<dbReference type="Pfam" id="PF00593">
    <property type="entry name" value="TonB_dep_Rec_b-barrel"/>
    <property type="match status" value="1"/>
</dbReference>
<keyword evidence="8" id="KW-0408">Iron</keyword>
<dbReference type="RefSeq" id="WP_283443514.1">
    <property type="nucleotide sequence ID" value="NZ_FXUL01000014.1"/>
</dbReference>
<evidence type="ECO:0000313" key="21">
    <source>
        <dbReference type="Proteomes" id="UP001158049"/>
    </source>
</evidence>
<evidence type="ECO:0000256" key="13">
    <source>
        <dbReference type="ARBA" id="ARBA00023237"/>
    </source>
</evidence>
<gene>
    <name evidence="20" type="ORF">SAMN06295970_11441</name>
</gene>
<keyword evidence="10 16" id="KW-0798">TonB box</keyword>
<dbReference type="PANTHER" id="PTHR32552">
    <property type="entry name" value="FERRICHROME IRON RECEPTOR-RELATED"/>
    <property type="match status" value="1"/>
</dbReference>
<evidence type="ECO:0000256" key="1">
    <source>
        <dbReference type="ARBA" id="ARBA00004571"/>
    </source>
</evidence>
<keyword evidence="5" id="KW-0410">Iron transport</keyword>
<keyword evidence="9" id="KW-0406">Ion transport</keyword>
<evidence type="ECO:0000256" key="10">
    <source>
        <dbReference type="ARBA" id="ARBA00023077"/>
    </source>
</evidence>
<evidence type="ECO:0000256" key="16">
    <source>
        <dbReference type="RuleBase" id="RU003357"/>
    </source>
</evidence>
<evidence type="ECO:0000313" key="20">
    <source>
        <dbReference type="EMBL" id="SMP68671.1"/>
    </source>
</evidence>
<dbReference type="InterPro" id="IPR012910">
    <property type="entry name" value="Plug_dom"/>
</dbReference>
<evidence type="ECO:0000256" key="17">
    <source>
        <dbReference type="SAM" id="SignalP"/>
    </source>
</evidence>
<dbReference type="InterPro" id="IPR000531">
    <property type="entry name" value="Beta-barrel_TonB"/>
</dbReference>
<evidence type="ECO:0000256" key="8">
    <source>
        <dbReference type="ARBA" id="ARBA00023004"/>
    </source>
</evidence>
<dbReference type="Proteomes" id="UP001158049">
    <property type="component" value="Unassembled WGS sequence"/>
</dbReference>
<comment type="subcellular location">
    <subcellularLocation>
        <location evidence="1 14">Cell outer membrane</location>
        <topology evidence="1 14">Multi-pass membrane protein</topology>
    </subcellularLocation>
</comment>
<evidence type="ECO:0000256" key="15">
    <source>
        <dbReference type="PROSITE-ProRule" id="PRU10144"/>
    </source>
</evidence>
<dbReference type="PANTHER" id="PTHR32552:SF82">
    <property type="entry name" value="FCUA PROTEIN"/>
    <property type="match status" value="1"/>
</dbReference>
<keyword evidence="6 14" id="KW-0812">Transmembrane</keyword>
<keyword evidence="21" id="KW-1185">Reference proteome</keyword>
<evidence type="ECO:0000256" key="3">
    <source>
        <dbReference type="ARBA" id="ARBA00022448"/>
    </source>
</evidence>
<organism evidence="20 21">
    <name type="scientific">Noviherbaspirillum suwonense</name>
    <dbReference type="NCBI Taxonomy" id="1224511"/>
    <lineage>
        <taxon>Bacteria</taxon>
        <taxon>Pseudomonadati</taxon>
        <taxon>Pseudomonadota</taxon>
        <taxon>Betaproteobacteria</taxon>
        <taxon>Burkholderiales</taxon>
        <taxon>Oxalobacteraceae</taxon>
        <taxon>Noviherbaspirillum</taxon>
    </lineage>
</organism>
<sequence length="736" mass="77655">MSFPKFKPSAISLAVLVLSCSLAQAQVQVQAQPAAPAADPAAIQTMPTVNVNVSADATASGLPAEYPGGQVARGGRLGVLGNVDQMNAPFSSTVYTQTLMQDQQTRSIADVLQNDPTVRVARGFGNYQELYMIRGFPVNSDDLAYNGLYGLLPRQFVATELLERVEVLRGANTFINGATPGGGGIGGAINLVPKRAPNDPLTQVTAGVDSGGQAYLATDLARRFGPDNSTGIRVNLVRRSGDTAIDNEERQLSVASVGLDHRGRDFRLSADVGFQEHKLDQSRPSLLLAPGIAVPGAPDASSNFSQPWVYSNERDTFGTVRGEFDLAPDVTAWAAAGARRGSENNSLANTTATSAAGDTSTYRFDNARRDTVTTGEVGIRGKLRTGDVGHALSATASTFTLKSRNAYAISDFAGFASNIYSPVSVAAPAADFFVGGVLSDPLLTQKSELSSIALVDTLSFAQDRLLLTVGARRQTIKEKGYDYTSGAETANYDKSAVTPVAGVVFKPMQNLSLYANYIESLTKGPVAGGTALNAGEVFAPYRSKQKEIGAKYDAGTYGMNLALFTTSQPMGVLNGSNIFGIDGEQRNRGAEFTVYGAPVRGLRLLGGLTLLDAKQRRTASGANDGKDVIGTPDLQANLSAEWDVPGVRGLSLSGRVLHTASQYADAANTQKVPSWRRVDAGVRYVTSLGKQALTLRGQVENLTNRDYWASAGGYPGSGYLVLGAPRTLTVSATLDF</sequence>
<dbReference type="Gene3D" id="2.170.130.10">
    <property type="entry name" value="TonB-dependent receptor, plug domain"/>
    <property type="match status" value="1"/>
</dbReference>
<dbReference type="Pfam" id="PF07715">
    <property type="entry name" value="Plug"/>
    <property type="match status" value="1"/>
</dbReference>
<dbReference type="EMBL" id="FXUL01000014">
    <property type="protein sequence ID" value="SMP68671.1"/>
    <property type="molecule type" value="Genomic_DNA"/>
</dbReference>
<dbReference type="InterPro" id="IPR010917">
    <property type="entry name" value="TonB_rcpt_CS"/>
</dbReference>
<feature type="domain" description="TonB-dependent receptor-like beta-barrel" evidence="18">
    <location>
        <begin position="291"/>
        <end position="702"/>
    </location>
</feature>
<evidence type="ECO:0000256" key="11">
    <source>
        <dbReference type="ARBA" id="ARBA00023136"/>
    </source>
</evidence>
<feature type="short sequence motif" description="TonB C-terminal box" evidence="15">
    <location>
        <begin position="719"/>
        <end position="736"/>
    </location>
</feature>
<evidence type="ECO:0000256" key="5">
    <source>
        <dbReference type="ARBA" id="ARBA00022496"/>
    </source>
</evidence>
<dbReference type="InterPro" id="IPR036942">
    <property type="entry name" value="Beta-barrel_TonB_sf"/>
</dbReference>
<keyword evidence="11 14" id="KW-0472">Membrane</keyword>
<evidence type="ECO:0000256" key="6">
    <source>
        <dbReference type="ARBA" id="ARBA00022692"/>
    </source>
</evidence>
<evidence type="ECO:0000259" key="19">
    <source>
        <dbReference type="Pfam" id="PF07715"/>
    </source>
</evidence>
<reference evidence="20 21" key="1">
    <citation type="submission" date="2017-05" db="EMBL/GenBank/DDBJ databases">
        <authorList>
            <person name="Varghese N."/>
            <person name="Submissions S."/>
        </authorList>
    </citation>
    <scope>NUCLEOTIDE SEQUENCE [LARGE SCALE GENOMIC DNA]</scope>
    <source>
        <strain evidence="20 21">DSM 26001</strain>
    </source>
</reference>
<name>A0ABY1QI36_9BURK</name>
<keyword evidence="12" id="KW-0675">Receptor</keyword>
<dbReference type="PROSITE" id="PS01156">
    <property type="entry name" value="TONB_DEPENDENT_REC_2"/>
    <property type="match status" value="1"/>
</dbReference>
<dbReference type="NCBIfam" id="TIGR01783">
    <property type="entry name" value="TonB-siderophor"/>
    <property type="match status" value="1"/>
</dbReference>
<dbReference type="PROSITE" id="PS51257">
    <property type="entry name" value="PROKAR_LIPOPROTEIN"/>
    <property type="match status" value="1"/>
</dbReference>
<keyword evidence="3 14" id="KW-0813">Transport</keyword>
<evidence type="ECO:0000256" key="9">
    <source>
        <dbReference type="ARBA" id="ARBA00023065"/>
    </source>
</evidence>
<evidence type="ECO:0000256" key="2">
    <source>
        <dbReference type="ARBA" id="ARBA00009810"/>
    </source>
</evidence>
<dbReference type="InterPro" id="IPR037066">
    <property type="entry name" value="Plug_dom_sf"/>
</dbReference>
<keyword evidence="13 14" id="KW-0998">Cell outer membrane</keyword>
<dbReference type="PROSITE" id="PS52016">
    <property type="entry name" value="TONB_DEPENDENT_REC_3"/>
    <property type="match status" value="1"/>
</dbReference>
<keyword evidence="4 14" id="KW-1134">Transmembrane beta strand</keyword>
<accession>A0ABY1QI36</accession>